<accession>A0A7W9ZNB1</accession>
<dbReference type="RefSeq" id="WP_003592124.1">
    <property type="nucleotide sequence ID" value="NZ_JACBZV010000007.1"/>
</dbReference>
<dbReference type="EMBL" id="JACBZV010000007">
    <property type="protein sequence ID" value="NYJ13276.1"/>
    <property type="molecule type" value="Genomic_DNA"/>
</dbReference>
<dbReference type="Proteomes" id="UP000517187">
    <property type="component" value="Unassembled WGS sequence"/>
</dbReference>
<organism evidence="3 5">
    <name type="scientific">Rhizobium leguminosarum</name>
    <dbReference type="NCBI Taxonomy" id="384"/>
    <lineage>
        <taxon>Bacteria</taxon>
        <taxon>Pseudomonadati</taxon>
        <taxon>Pseudomonadota</taxon>
        <taxon>Alphaproteobacteria</taxon>
        <taxon>Hyphomicrobiales</taxon>
        <taxon>Rhizobiaceae</taxon>
        <taxon>Rhizobium/Agrobacterium group</taxon>
        <taxon>Rhizobium</taxon>
    </lineage>
</organism>
<comment type="caution">
    <text evidence="3">The sequence shown here is derived from an EMBL/GenBank/DDBJ whole genome shotgun (WGS) entry which is preliminary data.</text>
</comment>
<evidence type="ECO:0000313" key="5">
    <source>
        <dbReference type="Proteomes" id="UP000517187"/>
    </source>
</evidence>
<gene>
    <name evidence="3" type="ORF">GGE66_000771</name>
    <name evidence="4" type="ORF">GGI64_004357</name>
</gene>
<dbReference type="AlphaFoldDB" id="A0A7W9ZNB1"/>
<dbReference type="EMBL" id="JACIIJ010000001">
    <property type="protein sequence ID" value="MBB6219827.1"/>
    <property type="molecule type" value="Genomic_DNA"/>
</dbReference>
<evidence type="ECO:0000256" key="1">
    <source>
        <dbReference type="SAM" id="Coils"/>
    </source>
</evidence>
<keyword evidence="1" id="KW-0175">Coiled coil</keyword>
<evidence type="ECO:0000313" key="4">
    <source>
        <dbReference type="EMBL" id="NYJ13276.1"/>
    </source>
</evidence>
<reference evidence="3 5" key="1">
    <citation type="submission" date="2020-08" db="EMBL/GenBank/DDBJ databases">
        <title>Genomic Encyclopedia of Type Strains, Phase IV (KMG-V): Genome sequencing to study the core and pangenomes of soil and plant-associated prokaryotes.</title>
        <authorList>
            <person name="Whitman W."/>
        </authorList>
    </citation>
    <scope>NUCLEOTIDE SEQUENCE [LARGE SCALE GENOMIC DNA]</scope>
    <source>
        <strain evidence="3 5">SEMIA 4011</strain>
        <strain evidence="4 6">SEMIA 4052</strain>
    </source>
</reference>
<sequence length="78" mass="8661">MLKFHFNVRRGERLELDEEGAEFASLEEAYEDALEAAREILAEAIMTRQSIDGDSFEIASEDGTLLAIIPFTSVIPNG</sequence>
<dbReference type="InterPro" id="IPR054189">
    <property type="entry name" value="DUF6894"/>
</dbReference>
<dbReference type="Proteomes" id="UP000535276">
    <property type="component" value="Unassembled WGS sequence"/>
</dbReference>
<evidence type="ECO:0000313" key="6">
    <source>
        <dbReference type="Proteomes" id="UP000535276"/>
    </source>
</evidence>
<evidence type="ECO:0000313" key="3">
    <source>
        <dbReference type="EMBL" id="MBB6219827.1"/>
    </source>
</evidence>
<feature type="coiled-coil region" evidence="1">
    <location>
        <begin position="16"/>
        <end position="43"/>
    </location>
</feature>
<feature type="domain" description="DUF6894" evidence="2">
    <location>
        <begin position="4"/>
        <end position="72"/>
    </location>
</feature>
<evidence type="ECO:0000259" key="2">
    <source>
        <dbReference type="Pfam" id="PF21834"/>
    </source>
</evidence>
<proteinExistence type="predicted"/>
<protein>
    <recommendedName>
        <fullName evidence="2">DUF6894 domain-containing protein</fullName>
    </recommendedName>
</protein>
<dbReference type="Pfam" id="PF21834">
    <property type="entry name" value="DUF6894"/>
    <property type="match status" value="1"/>
</dbReference>
<name>A0A7W9ZNB1_RHILE</name>